<dbReference type="AlphaFoldDB" id="A0AAD8BLK8"/>
<sequence length="92" mass="11122">MFVCFCNKFGTAFGNVKVEKRFFSYNFLIQKATPQKVEPILPKEKAEMWVNVEMRDQCLPTQQSFWRHAFWEHFFYRLHQFMTQTSDSLNKG</sequence>
<reference evidence="1" key="2">
    <citation type="submission" date="2023-04" db="EMBL/GenBank/DDBJ databases">
        <authorList>
            <person name="Bu L."/>
            <person name="Lu L."/>
            <person name="Laidemitt M.R."/>
            <person name="Zhang S.M."/>
            <person name="Mutuku M."/>
            <person name="Mkoji G."/>
            <person name="Steinauer M."/>
            <person name="Loker E.S."/>
        </authorList>
    </citation>
    <scope>NUCLEOTIDE SEQUENCE</scope>
    <source>
        <strain evidence="1">KasaAsao</strain>
        <tissue evidence="1">Whole Snail</tissue>
    </source>
</reference>
<accession>A0AAD8BLK8</accession>
<evidence type="ECO:0000313" key="1">
    <source>
        <dbReference type="EMBL" id="KAK0056437.1"/>
    </source>
</evidence>
<keyword evidence="2" id="KW-1185">Reference proteome</keyword>
<organism evidence="1 2">
    <name type="scientific">Biomphalaria pfeifferi</name>
    <name type="common">Bloodfluke planorb</name>
    <name type="synonym">Freshwater snail</name>
    <dbReference type="NCBI Taxonomy" id="112525"/>
    <lineage>
        <taxon>Eukaryota</taxon>
        <taxon>Metazoa</taxon>
        <taxon>Spiralia</taxon>
        <taxon>Lophotrochozoa</taxon>
        <taxon>Mollusca</taxon>
        <taxon>Gastropoda</taxon>
        <taxon>Heterobranchia</taxon>
        <taxon>Euthyneura</taxon>
        <taxon>Panpulmonata</taxon>
        <taxon>Hygrophila</taxon>
        <taxon>Lymnaeoidea</taxon>
        <taxon>Planorbidae</taxon>
        <taxon>Biomphalaria</taxon>
    </lineage>
</organism>
<feature type="non-terminal residue" evidence="1">
    <location>
        <position position="92"/>
    </location>
</feature>
<evidence type="ECO:0000313" key="2">
    <source>
        <dbReference type="Proteomes" id="UP001233172"/>
    </source>
</evidence>
<reference evidence="1" key="1">
    <citation type="journal article" date="2023" name="PLoS Negl. Trop. Dis.">
        <title>A genome sequence for Biomphalaria pfeifferi, the major vector snail for the human-infecting parasite Schistosoma mansoni.</title>
        <authorList>
            <person name="Bu L."/>
            <person name="Lu L."/>
            <person name="Laidemitt M.R."/>
            <person name="Zhang S.M."/>
            <person name="Mutuku M."/>
            <person name="Mkoji G."/>
            <person name="Steinauer M."/>
            <person name="Loker E.S."/>
        </authorList>
    </citation>
    <scope>NUCLEOTIDE SEQUENCE</scope>
    <source>
        <strain evidence="1">KasaAsao</strain>
    </source>
</reference>
<dbReference type="EMBL" id="JASAOG010000062">
    <property type="protein sequence ID" value="KAK0056437.1"/>
    <property type="molecule type" value="Genomic_DNA"/>
</dbReference>
<gene>
    <name evidence="1" type="ORF">Bpfe_014217</name>
</gene>
<proteinExistence type="predicted"/>
<protein>
    <submittedName>
        <fullName evidence="1">Uncharacterized protein</fullName>
    </submittedName>
</protein>
<comment type="caution">
    <text evidence="1">The sequence shown here is derived from an EMBL/GenBank/DDBJ whole genome shotgun (WGS) entry which is preliminary data.</text>
</comment>
<dbReference type="Proteomes" id="UP001233172">
    <property type="component" value="Unassembled WGS sequence"/>
</dbReference>
<name>A0AAD8BLK8_BIOPF</name>